<proteinExistence type="predicted"/>
<reference evidence="2 3" key="1">
    <citation type="journal article" date="2021" name="Elife">
        <title>Chloroplast acquisition without the gene transfer in kleptoplastic sea slugs, Plakobranchus ocellatus.</title>
        <authorList>
            <person name="Maeda T."/>
            <person name="Takahashi S."/>
            <person name="Yoshida T."/>
            <person name="Shimamura S."/>
            <person name="Takaki Y."/>
            <person name="Nagai Y."/>
            <person name="Toyoda A."/>
            <person name="Suzuki Y."/>
            <person name="Arimoto A."/>
            <person name="Ishii H."/>
            <person name="Satoh N."/>
            <person name="Nishiyama T."/>
            <person name="Hasebe M."/>
            <person name="Maruyama T."/>
            <person name="Minagawa J."/>
            <person name="Obokata J."/>
            <person name="Shigenobu S."/>
        </authorList>
    </citation>
    <scope>NUCLEOTIDE SEQUENCE [LARGE SCALE GENOMIC DNA]</scope>
</reference>
<dbReference type="AlphaFoldDB" id="A0AAV4CJ69"/>
<name>A0AAV4CJ69_9GAST</name>
<accession>A0AAV4CJ69</accession>
<evidence type="ECO:0000313" key="2">
    <source>
        <dbReference type="EMBL" id="GFO32931.1"/>
    </source>
</evidence>
<evidence type="ECO:0000313" key="3">
    <source>
        <dbReference type="Proteomes" id="UP000735302"/>
    </source>
</evidence>
<organism evidence="2 3">
    <name type="scientific">Plakobranchus ocellatus</name>
    <dbReference type="NCBI Taxonomy" id="259542"/>
    <lineage>
        <taxon>Eukaryota</taxon>
        <taxon>Metazoa</taxon>
        <taxon>Spiralia</taxon>
        <taxon>Lophotrochozoa</taxon>
        <taxon>Mollusca</taxon>
        <taxon>Gastropoda</taxon>
        <taxon>Heterobranchia</taxon>
        <taxon>Euthyneura</taxon>
        <taxon>Panpulmonata</taxon>
        <taxon>Sacoglossa</taxon>
        <taxon>Placobranchoidea</taxon>
        <taxon>Plakobranchidae</taxon>
        <taxon>Plakobranchus</taxon>
    </lineage>
</organism>
<sequence length="165" mass="18759">MAIHGTLHQERLCISNSVAALVYHLNKSISTWEKHDLDHILDQGDNLHSILFGYLNEDYPLVNSPIKAVDTVLSRLEESSDSDVPLVSIQKQSKGLDQVFSQSDSDGLLLVEIQRKSYVRRKMRRKVLTTFCVRSSDQSDWSSDKDPDNVPQDDQPPDDDLIPQR</sequence>
<gene>
    <name evidence="2" type="ORF">PoB_005943600</name>
</gene>
<keyword evidence="3" id="KW-1185">Reference proteome</keyword>
<dbReference type="EMBL" id="BLXT01006697">
    <property type="protein sequence ID" value="GFO32931.1"/>
    <property type="molecule type" value="Genomic_DNA"/>
</dbReference>
<dbReference type="Proteomes" id="UP000735302">
    <property type="component" value="Unassembled WGS sequence"/>
</dbReference>
<comment type="caution">
    <text evidence="2">The sequence shown here is derived from an EMBL/GenBank/DDBJ whole genome shotgun (WGS) entry which is preliminary data.</text>
</comment>
<feature type="compositionally biased region" description="Acidic residues" evidence="1">
    <location>
        <begin position="155"/>
        <end position="165"/>
    </location>
</feature>
<dbReference type="Gene3D" id="3.90.70.120">
    <property type="match status" value="1"/>
</dbReference>
<feature type="region of interest" description="Disordered" evidence="1">
    <location>
        <begin position="134"/>
        <end position="165"/>
    </location>
</feature>
<protein>
    <submittedName>
        <fullName evidence="2">Uncharacterized protein</fullName>
    </submittedName>
</protein>
<evidence type="ECO:0000256" key="1">
    <source>
        <dbReference type="SAM" id="MobiDB-lite"/>
    </source>
</evidence>